<organism>
    <name type="scientific">Solenopsis invicta</name>
    <name type="common">Red imported fire ant</name>
    <name type="synonym">Solenopsis wagneri</name>
    <dbReference type="NCBI Taxonomy" id="13686"/>
    <lineage>
        <taxon>Eukaryota</taxon>
        <taxon>Metazoa</taxon>
        <taxon>Ecdysozoa</taxon>
        <taxon>Arthropoda</taxon>
        <taxon>Hexapoda</taxon>
        <taxon>Insecta</taxon>
        <taxon>Pterygota</taxon>
        <taxon>Neoptera</taxon>
        <taxon>Endopterygota</taxon>
        <taxon>Hymenoptera</taxon>
        <taxon>Apocrita</taxon>
        <taxon>Aculeata</taxon>
        <taxon>Formicoidea</taxon>
        <taxon>Formicidae</taxon>
        <taxon>Myrmicinae</taxon>
        <taxon>Solenopsis</taxon>
    </lineage>
</organism>
<dbReference type="HOGENOM" id="CLU_2067343_0_0_1"/>
<sequence length="119" mass="14026">RSTHKLSAPYYHSHSILFVARILKTGICSHRRQLNSRNCGSFLSWKEKFDEDICMGYTKRKELADHESKKLTGGELFMTDKTLDQLDHYYVWSSNYFKKFSNFFYTTLIAMHVLQSQAT</sequence>
<gene>
    <name evidence="1" type="ORF">SINV_15029</name>
</gene>
<name>E9J9Y7_SOLIN</name>
<protein>
    <submittedName>
        <fullName evidence="1">Uncharacterized protein</fullName>
    </submittedName>
</protein>
<accession>E9J9Y7</accession>
<evidence type="ECO:0000313" key="1">
    <source>
        <dbReference type="EMBL" id="EFZ10368.1"/>
    </source>
</evidence>
<reference evidence="1" key="1">
    <citation type="journal article" date="2011" name="Proc. Natl. Acad. Sci. U.S.A.">
        <title>The genome of the fire ant Solenopsis invicta.</title>
        <authorList>
            <person name="Wurm Y."/>
            <person name="Wang J."/>
            <person name="Riba-Grognuz O."/>
            <person name="Corona M."/>
            <person name="Nygaard S."/>
            <person name="Hunt B.G."/>
            <person name="Ingram K.K."/>
            <person name="Falquet L."/>
            <person name="Nipitwattanaphon M."/>
            <person name="Gotzek D."/>
            <person name="Dijkstra M.B."/>
            <person name="Oettler J."/>
            <person name="Comtesse F."/>
            <person name="Shih C.J."/>
            <person name="Wu W.J."/>
            <person name="Yang C.C."/>
            <person name="Thomas J."/>
            <person name="Beaudoing E."/>
            <person name="Pradervand S."/>
            <person name="Flegel V."/>
            <person name="Cook E.D."/>
            <person name="Fabbretti R."/>
            <person name="Stockinger H."/>
            <person name="Long L."/>
            <person name="Farmerie W.G."/>
            <person name="Oakey J."/>
            <person name="Boomsma J.J."/>
            <person name="Pamilo P."/>
            <person name="Yi S.V."/>
            <person name="Heinze J."/>
            <person name="Goodisman M.A."/>
            <person name="Farinelli L."/>
            <person name="Harshman K."/>
            <person name="Hulo N."/>
            <person name="Cerutti L."/>
            <person name="Xenarios I."/>
            <person name="Shoemaker D."/>
            <person name="Keller L."/>
        </authorList>
    </citation>
    <scope>NUCLEOTIDE SEQUENCE [LARGE SCALE GENOMIC DNA]</scope>
</reference>
<dbReference type="AlphaFoldDB" id="E9J9Y7"/>
<feature type="non-terminal residue" evidence="1">
    <location>
        <position position="119"/>
    </location>
</feature>
<dbReference type="EMBL" id="GL769601">
    <property type="protein sequence ID" value="EFZ10368.1"/>
    <property type="molecule type" value="Genomic_DNA"/>
</dbReference>
<feature type="non-terminal residue" evidence="1">
    <location>
        <position position="1"/>
    </location>
</feature>
<proteinExistence type="predicted"/>